<accession>A0A255GUS8</accession>
<proteinExistence type="predicted"/>
<sequence length="246" mass="27340">MTDWNLDDDDAWDGLSSPAVDPVGDQVDEPELGGDLVSDGSGAVAVAVDDEHRVVRVVISNNWRNKAGQGLAAAVREAALRATEPLTLADPEIASFSLMTGRTPKPNGTVLDHPMSQLEVNQLLEETLQTFERLEKLDQRGDVRHRTYDYTPAIGRSDNEKVRVELDLQMRPDTISIDQPWVEGVRVERIVASLQQALTRAYAEWRPPVVVPGEYDEVRDQALALRKRTLRPVLIAGGWISEDEEL</sequence>
<dbReference type="OrthoDB" id="9947247at2"/>
<dbReference type="EMBL" id="NMVQ01000034">
    <property type="protein sequence ID" value="OYO19428.1"/>
    <property type="molecule type" value="Genomic_DNA"/>
</dbReference>
<evidence type="ECO:0000256" key="1">
    <source>
        <dbReference type="SAM" id="MobiDB-lite"/>
    </source>
</evidence>
<keyword evidence="3" id="KW-1185">Reference proteome</keyword>
<dbReference type="Proteomes" id="UP000216311">
    <property type="component" value="Unassembled WGS sequence"/>
</dbReference>
<gene>
    <name evidence="2" type="ORF">CGZ93_13825</name>
</gene>
<feature type="region of interest" description="Disordered" evidence="1">
    <location>
        <begin position="1"/>
        <end position="32"/>
    </location>
</feature>
<feature type="compositionally biased region" description="Acidic residues" evidence="1">
    <location>
        <begin position="1"/>
        <end position="12"/>
    </location>
</feature>
<evidence type="ECO:0000313" key="3">
    <source>
        <dbReference type="Proteomes" id="UP000216311"/>
    </source>
</evidence>
<organism evidence="2 3">
    <name type="scientific">Enemella dayhoffiae</name>
    <dbReference type="NCBI Taxonomy" id="2016507"/>
    <lineage>
        <taxon>Bacteria</taxon>
        <taxon>Bacillati</taxon>
        <taxon>Actinomycetota</taxon>
        <taxon>Actinomycetes</taxon>
        <taxon>Propionibacteriales</taxon>
        <taxon>Propionibacteriaceae</taxon>
        <taxon>Enemella</taxon>
    </lineage>
</organism>
<dbReference type="RefSeq" id="WP_094364721.1">
    <property type="nucleotide sequence ID" value="NZ_NMVQ01000034.1"/>
</dbReference>
<name>A0A255GUS8_9ACTN</name>
<reference evidence="2 3" key="1">
    <citation type="submission" date="2017-07" db="EMBL/GenBank/DDBJ databases">
        <title>Draft whole genome sequences of clinical Proprionibacteriaceae strains.</title>
        <authorList>
            <person name="Bernier A.-M."/>
            <person name="Bernard K."/>
            <person name="Domingo M.-C."/>
        </authorList>
    </citation>
    <scope>NUCLEOTIDE SEQUENCE [LARGE SCALE GENOMIC DNA]</scope>
    <source>
        <strain evidence="2 3">NML 130396</strain>
    </source>
</reference>
<dbReference type="AlphaFoldDB" id="A0A255GUS8"/>
<protein>
    <submittedName>
        <fullName evidence="2">Uncharacterized protein</fullName>
    </submittedName>
</protein>
<comment type="caution">
    <text evidence="2">The sequence shown here is derived from an EMBL/GenBank/DDBJ whole genome shotgun (WGS) entry which is preliminary data.</text>
</comment>
<evidence type="ECO:0000313" key="2">
    <source>
        <dbReference type="EMBL" id="OYO19428.1"/>
    </source>
</evidence>